<sequence>MDVALHFSWCIMSSFTTFTFTMLLKVMVALSGTQKITLVFERLVMGMDSFMLLIMTTLIRKCMSLAIAHILPLVTKAIGLLLQMTHSQK</sequence>
<reference evidence="2 3" key="1">
    <citation type="journal article" date="2019" name="Genome Biol. Evol.">
        <title>Insights into the evolution of the New World diploid cottons (Gossypium, subgenus Houzingenia) based on genome sequencing.</title>
        <authorList>
            <person name="Grover C.E."/>
            <person name="Arick M.A. 2nd"/>
            <person name="Thrash A."/>
            <person name="Conover J.L."/>
            <person name="Sanders W.S."/>
            <person name="Peterson D.G."/>
            <person name="Frelichowski J.E."/>
            <person name="Scheffler J.A."/>
            <person name="Scheffler B.E."/>
            <person name="Wendel J.F."/>
        </authorList>
    </citation>
    <scope>NUCLEOTIDE SEQUENCE [LARGE SCALE GENOMIC DNA]</scope>
    <source>
        <strain evidence="2">0</strain>
        <tissue evidence="2">Leaf</tissue>
    </source>
</reference>
<feature type="non-terminal residue" evidence="2">
    <location>
        <position position="89"/>
    </location>
</feature>
<dbReference type="AlphaFoldDB" id="A0A7J9GSE1"/>
<dbReference type="EMBL" id="JABFAD010000006">
    <property type="protein sequence ID" value="MBA0799695.1"/>
    <property type="molecule type" value="Genomic_DNA"/>
</dbReference>
<protein>
    <submittedName>
        <fullName evidence="2">Uncharacterized protein</fullName>
    </submittedName>
</protein>
<gene>
    <name evidence="2" type="ORF">Gohar_010195</name>
</gene>
<name>A0A7J9GSE1_9ROSI</name>
<keyword evidence="1" id="KW-0812">Transmembrane</keyword>
<evidence type="ECO:0000313" key="3">
    <source>
        <dbReference type="Proteomes" id="UP000593560"/>
    </source>
</evidence>
<accession>A0A7J9GSE1</accession>
<keyword evidence="1" id="KW-0472">Membrane</keyword>
<comment type="caution">
    <text evidence="2">The sequence shown here is derived from an EMBL/GenBank/DDBJ whole genome shotgun (WGS) entry which is preliminary data.</text>
</comment>
<keyword evidence="3" id="KW-1185">Reference proteome</keyword>
<evidence type="ECO:0000256" key="1">
    <source>
        <dbReference type="SAM" id="Phobius"/>
    </source>
</evidence>
<proteinExistence type="predicted"/>
<organism evidence="2 3">
    <name type="scientific">Gossypium harknessii</name>
    <dbReference type="NCBI Taxonomy" id="34285"/>
    <lineage>
        <taxon>Eukaryota</taxon>
        <taxon>Viridiplantae</taxon>
        <taxon>Streptophyta</taxon>
        <taxon>Embryophyta</taxon>
        <taxon>Tracheophyta</taxon>
        <taxon>Spermatophyta</taxon>
        <taxon>Magnoliopsida</taxon>
        <taxon>eudicotyledons</taxon>
        <taxon>Gunneridae</taxon>
        <taxon>Pentapetalae</taxon>
        <taxon>rosids</taxon>
        <taxon>malvids</taxon>
        <taxon>Malvales</taxon>
        <taxon>Malvaceae</taxon>
        <taxon>Malvoideae</taxon>
        <taxon>Gossypium</taxon>
    </lineage>
</organism>
<feature type="transmembrane region" description="Helical" evidence="1">
    <location>
        <begin position="6"/>
        <end position="27"/>
    </location>
</feature>
<keyword evidence="1" id="KW-1133">Transmembrane helix</keyword>
<evidence type="ECO:0000313" key="2">
    <source>
        <dbReference type="EMBL" id="MBA0799695.1"/>
    </source>
</evidence>
<dbReference type="OrthoDB" id="10470806at2759"/>
<dbReference type="Proteomes" id="UP000593560">
    <property type="component" value="Unassembled WGS sequence"/>
</dbReference>